<evidence type="ECO:0000313" key="6">
    <source>
        <dbReference type="EMBL" id="ELR68640.1"/>
    </source>
</evidence>
<keyword evidence="7" id="KW-1185">Reference proteome</keyword>
<dbReference type="GO" id="GO:0004519">
    <property type="term" value="F:endonuclease activity"/>
    <property type="evidence" value="ECO:0007669"/>
    <property type="project" value="UniProtKB-KW"/>
</dbReference>
<evidence type="ECO:0000256" key="1">
    <source>
        <dbReference type="ARBA" id="ARBA00006429"/>
    </source>
</evidence>
<dbReference type="STRING" id="1237149.C900_00184"/>
<dbReference type="InterPro" id="IPR044925">
    <property type="entry name" value="His-Me_finger_sf"/>
</dbReference>
<dbReference type="GO" id="GO:0016798">
    <property type="term" value="F:hydrolase activity, acting on glycosyl bonds"/>
    <property type="evidence" value="ECO:0007669"/>
    <property type="project" value="InterPro"/>
</dbReference>
<dbReference type="PANTHER" id="PTHR33607:SF2">
    <property type="entry name" value="ENDONUCLEASE-1"/>
    <property type="match status" value="1"/>
</dbReference>
<dbReference type="InterPro" id="IPR008979">
    <property type="entry name" value="Galactose-bd-like_sf"/>
</dbReference>
<dbReference type="eggNOG" id="COG2356">
    <property type="taxonomic scope" value="Bacteria"/>
</dbReference>
<proteinExistence type="inferred from homology"/>
<dbReference type="PANTHER" id="PTHR33607">
    <property type="entry name" value="ENDONUCLEASE-1"/>
    <property type="match status" value="1"/>
</dbReference>
<dbReference type="SUPFAM" id="SSF49785">
    <property type="entry name" value="Galactose-binding domain-like"/>
    <property type="match status" value="1"/>
</dbReference>
<keyword evidence="6" id="KW-0255">Endonuclease</keyword>
<accession>L8JII4</accession>
<protein>
    <submittedName>
        <fullName evidence="6">Endonuclease I</fullName>
    </submittedName>
</protein>
<dbReference type="EMBL" id="AMZN01000101">
    <property type="protein sequence ID" value="ELR68640.1"/>
    <property type="molecule type" value="Genomic_DNA"/>
</dbReference>
<evidence type="ECO:0000256" key="2">
    <source>
        <dbReference type="ARBA" id="ARBA00022722"/>
    </source>
</evidence>
<evidence type="ECO:0000259" key="5">
    <source>
        <dbReference type="Pfam" id="PF02018"/>
    </source>
</evidence>
<dbReference type="PATRIC" id="fig|1237149.3.peg.5302"/>
<reference evidence="6 7" key="1">
    <citation type="submission" date="2012-12" db="EMBL/GenBank/DDBJ databases">
        <title>Genome assembly of Fulvivirga imtechensis AK7.</title>
        <authorList>
            <person name="Nupur N."/>
            <person name="Khatri I."/>
            <person name="Kumar R."/>
            <person name="Subramanian S."/>
            <person name="Pinnaka A."/>
        </authorList>
    </citation>
    <scope>NUCLEOTIDE SEQUENCE [LARGE SCALE GENOMIC DNA]</scope>
    <source>
        <strain evidence="6 7">AK7</strain>
    </source>
</reference>
<gene>
    <name evidence="6" type="ORF">C900_00184</name>
</gene>
<keyword evidence="2" id="KW-0540">Nuclease</keyword>
<dbReference type="InterPro" id="IPR026444">
    <property type="entry name" value="Secre_tail"/>
</dbReference>
<comment type="similarity">
    <text evidence="1">Belongs to the EndA/NucM nuclease family.</text>
</comment>
<dbReference type="InterPro" id="IPR007346">
    <property type="entry name" value="Endonuclease-I"/>
</dbReference>
<dbReference type="AlphaFoldDB" id="L8JII4"/>
<dbReference type="Pfam" id="PF04231">
    <property type="entry name" value="Endonuclease_1"/>
    <property type="match status" value="1"/>
</dbReference>
<evidence type="ECO:0000256" key="3">
    <source>
        <dbReference type="ARBA" id="ARBA00022801"/>
    </source>
</evidence>
<sequence>MKKINKLAACLACCFVGYSSYAQINNGAFEAWSGGSPDGWTTIDAGVSVSQNTTIVKEGSSSASITVNTSTQGDTDIRQTINVSSGQSYTFSVWVYHTEGGVRLRLYVDGYQVYSDPSLTNQWQQVTFNYTPSASSIEVGMRFYDVSGFDGSEVVYVDDYQPATASGGGGSCSETEVVLSLVTDNYASETSWELKDTSGTVLYNGNGYANNSSYSETFCLADGSYDFVIYDSYGDGICCAYGQGAYALTSGGTTLSSGGAFGASEAVSFTIGPGGGGGSGDYYSSAAGLSGYTLKTALHNIIKDHSSQGYSALWTFYAAHELDSYYENDGTILDIYSENPSGADPYNFTKSTNQCGTYSAEGDCYNREHSFPRSWFGGAVEPMNSDVHHIFASDGYVNGRRSSYPYGEVGSATYTSDNGSRLGSGASGLGYGGTVFEPIDEFKGDLARAMFYMATRYENVIGSWETNSTYGDAVLNGTGDQVFESWTLNMLINWHNSDPVSAKEIARNEAAYAHQGNRNPFVDHPEYVAAIWGSGSSFARGGVTDIQTEYRQNHLLVEHGTGRAVNVTVYDGSGRKIVDWECKGDQSPTTSIPVKLNTNALYIIKVYSGDKVMSKKIMIRE</sequence>
<dbReference type="Proteomes" id="UP000011135">
    <property type="component" value="Unassembled WGS sequence"/>
</dbReference>
<feature type="signal peptide" evidence="4">
    <location>
        <begin position="1"/>
        <end position="22"/>
    </location>
</feature>
<keyword evidence="3" id="KW-0378">Hydrolase</keyword>
<evidence type="ECO:0000313" key="7">
    <source>
        <dbReference type="Proteomes" id="UP000011135"/>
    </source>
</evidence>
<feature type="domain" description="CBM-cenC" evidence="5">
    <location>
        <begin position="23"/>
        <end position="137"/>
    </location>
</feature>
<name>L8JII4_9BACT</name>
<dbReference type="Pfam" id="PF02018">
    <property type="entry name" value="CBM_4_9"/>
    <property type="match status" value="1"/>
</dbReference>
<evidence type="ECO:0000256" key="4">
    <source>
        <dbReference type="SAM" id="SignalP"/>
    </source>
</evidence>
<feature type="chain" id="PRO_5003993770" evidence="4">
    <location>
        <begin position="23"/>
        <end position="621"/>
    </location>
</feature>
<dbReference type="NCBIfam" id="TIGR04183">
    <property type="entry name" value="Por_Secre_tail"/>
    <property type="match status" value="1"/>
</dbReference>
<dbReference type="RefSeq" id="WP_009583077.1">
    <property type="nucleotide sequence ID" value="NZ_AMZN01000101.1"/>
</dbReference>
<organism evidence="6 7">
    <name type="scientific">Fulvivirga imtechensis AK7</name>
    <dbReference type="NCBI Taxonomy" id="1237149"/>
    <lineage>
        <taxon>Bacteria</taxon>
        <taxon>Pseudomonadati</taxon>
        <taxon>Bacteroidota</taxon>
        <taxon>Cytophagia</taxon>
        <taxon>Cytophagales</taxon>
        <taxon>Fulvivirgaceae</taxon>
        <taxon>Fulvivirga</taxon>
    </lineage>
</organism>
<dbReference type="OrthoDB" id="9770276at2"/>
<dbReference type="InterPro" id="IPR003305">
    <property type="entry name" value="CenC_carb-bd"/>
</dbReference>
<keyword evidence="4" id="KW-0732">Signal</keyword>
<comment type="caution">
    <text evidence="6">The sequence shown here is derived from an EMBL/GenBank/DDBJ whole genome shotgun (WGS) entry which is preliminary data.</text>
</comment>
<dbReference type="SUPFAM" id="SSF54060">
    <property type="entry name" value="His-Me finger endonucleases"/>
    <property type="match status" value="1"/>
</dbReference>
<dbReference type="Gene3D" id="2.60.120.260">
    <property type="entry name" value="Galactose-binding domain-like"/>
    <property type="match status" value="1"/>
</dbReference>